<dbReference type="KEGG" id="dhe:111600724"/>
<proteinExistence type="inferred from homology"/>
<dbReference type="Proteomes" id="UP000504633">
    <property type="component" value="Unplaced"/>
</dbReference>
<dbReference type="AlphaFoldDB" id="A0A6J1LWY3"/>
<feature type="compositionally biased region" description="Low complexity" evidence="2">
    <location>
        <begin position="242"/>
        <end position="256"/>
    </location>
</feature>
<evidence type="ECO:0000256" key="2">
    <source>
        <dbReference type="SAM" id="MobiDB-lite"/>
    </source>
</evidence>
<accession>A0A6J1LWY3</accession>
<feature type="region of interest" description="Disordered" evidence="2">
    <location>
        <begin position="234"/>
        <end position="288"/>
    </location>
</feature>
<feature type="region of interest" description="Disordered" evidence="2">
    <location>
        <begin position="1"/>
        <end position="108"/>
    </location>
</feature>
<gene>
    <name evidence="4 5" type="primary">LOC111600724</name>
</gene>
<dbReference type="InterPro" id="IPR026716">
    <property type="entry name" value="PBIR1/2/3"/>
</dbReference>
<evidence type="ECO:0000256" key="1">
    <source>
        <dbReference type="ARBA" id="ARBA00006725"/>
    </source>
</evidence>
<evidence type="ECO:0000313" key="3">
    <source>
        <dbReference type="Proteomes" id="UP000504633"/>
    </source>
</evidence>
<dbReference type="GO" id="GO:0004865">
    <property type="term" value="F:protein serine/threonine phosphatase inhibitor activity"/>
    <property type="evidence" value="ECO:0007669"/>
    <property type="project" value="InterPro"/>
</dbReference>
<feature type="compositionally biased region" description="Low complexity" evidence="2">
    <location>
        <begin position="1"/>
        <end position="19"/>
    </location>
</feature>
<dbReference type="GeneID" id="111600724"/>
<feature type="region of interest" description="Disordered" evidence="2">
    <location>
        <begin position="301"/>
        <end position="343"/>
    </location>
</feature>
<dbReference type="PANTHER" id="PTHR22227:SF6">
    <property type="entry name" value="FAMILY WITH SEQUENCE SIMILARITY 122B ISOFORM X1"/>
    <property type="match status" value="1"/>
</dbReference>
<evidence type="ECO:0000313" key="5">
    <source>
        <dbReference type="RefSeq" id="XP_023172776.2"/>
    </source>
</evidence>
<dbReference type="RefSeq" id="XP_023172776.2">
    <property type="nucleotide sequence ID" value="XM_023317008.2"/>
</dbReference>
<name>A0A6J1LWY3_DROHY</name>
<feature type="compositionally biased region" description="Low complexity" evidence="2">
    <location>
        <begin position="326"/>
        <end position="342"/>
    </location>
</feature>
<feature type="compositionally biased region" description="Polar residues" evidence="2">
    <location>
        <begin position="20"/>
        <end position="38"/>
    </location>
</feature>
<reference evidence="4 5" key="1">
    <citation type="submission" date="2025-04" db="UniProtKB">
        <authorList>
            <consortium name="RefSeq"/>
        </authorList>
    </citation>
    <scope>IDENTIFICATION</scope>
    <source>
        <strain evidence="4 5">15085-1641.00</strain>
        <tissue evidence="4 5">Whole body</tissue>
    </source>
</reference>
<dbReference type="OrthoDB" id="10036177at2759"/>
<dbReference type="RefSeq" id="XP_023172768.2">
    <property type="nucleotide sequence ID" value="XM_023317000.2"/>
</dbReference>
<sequence length="543" mass="56980">MDTNASSSSSSSNSSSGSNDEQPSKTPAETEANATSVPMDTLEAPPSGTTNSSSKTLKRCVSVPIIRTLPGKPTPMTTRAAAAAAAAAKEQTPKKKQQPQQRTDSCGSSICSTFSLSSGAGIDCFGKSIHIRSQPNSREVSPAPVFNPFTPRARRYSASYSPALNGAGGSLGATLCLTPRVSQLRQEECADLNSREVNHEREVHREIQISQSWEDLTLVTENWSCKSDELSNPLQTMLPTGSSNSTSCSSPSPTSNRAGIRPPYSPSPTRRTFATRRSMSPIPMRPSSLAPVKRKFELEDNNPGVSNWSVYSPPPPKKIFTDSRGSSPVCQSPSSVCPSPDSGTYDGRITPKLFISKLCTNNNAGGNNNSSSSGCPSPVSASPSSVLPGNGLDGICLAGGSQSQSIDEGISIPESETNTCRSRTSSILSTASSSSALGGPQLLVNDMVDDATLMDDAKSETSSIGGCSTISIESSSCDSGAKTGATFLNRLVVDDSCSPLAQKSFYINKQGFSGAKKFIVNHEKLGTSLETSKASKQDVQQKL</sequence>
<protein>
    <submittedName>
        <fullName evidence="4 5">Flocculation protein FLO11</fullName>
    </submittedName>
</protein>
<feature type="compositionally biased region" description="Low complexity" evidence="2">
    <location>
        <begin position="74"/>
        <end position="90"/>
    </location>
</feature>
<dbReference type="PANTHER" id="PTHR22227">
    <property type="entry name" value="FAMILY WITH SEQUENCE SIMILARITY 122B ISOFORM X1"/>
    <property type="match status" value="1"/>
</dbReference>
<comment type="similarity">
    <text evidence="1">Belongs to the FAM122 family.</text>
</comment>
<organism evidence="3 5">
    <name type="scientific">Drosophila hydei</name>
    <name type="common">Fruit fly</name>
    <dbReference type="NCBI Taxonomy" id="7224"/>
    <lineage>
        <taxon>Eukaryota</taxon>
        <taxon>Metazoa</taxon>
        <taxon>Ecdysozoa</taxon>
        <taxon>Arthropoda</taxon>
        <taxon>Hexapoda</taxon>
        <taxon>Insecta</taxon>
        <taxon>Pterygota</taxon>
        <taxon>Neoptera</taxon>
        <taxon>Endopterygota</taxon>
        <taxon>Diptera</taxon>
        <taxon>Brachycera</taxon>
        <taxon>Muscomorpha</taxon>
        <taxon>Ephydroidea</taxon>
        <taxon>Drosophilidae</taxon>
        <taxon>Drosophila</taxon>
    </lineage>
</organism>
<evidence type="ECO:0000313" key="4">
    <source>
        <dbReference type="RefSeq" id="XP_023172768.2"/>
    </source>
</evidence>
<keyword evidence="3" id="KW-1185">Reference proteome</keyword>
<dbReference type="OMA" id="KFIVNHE"/>
<feature type="compositionally biased region" description="Low complexity" evidence="2">
    <location>
        <begin position="267"/>
        <end position="288"/>
    </location>
</feature>